<dbReference type="EMBL" id="CP047491">
    <property type="protein sequence ID" value="QHQ38902.1"/>
    <property type="molecule type" value="Genomic_DNA"/>
</dbReference>
<protein>
    <submittedName>
        <fullName evidence="1">Membrane protein YccC</fullName>
    </submittedName>
</protein>
<dbReference type="Gene3D" id="1.20.1260.10">
    <property type="match status" value="1"/>
</dbReference>
<evidence type="ECO:0000313" key="3">
    <source>
        <dbReference type="Proteomes" id="UP000464675"/>
    </source>
</evidence>
<dbReference type="EMBL" id="JACHHR010000001">
    <property type="protein sequence ID" value="MBB5210634.1"/>
    <property type="molecule type" value="Genomic_DNA"/>
</dbReference>
<reference evidence="2 3" key="1">
    <citation type="submission" date="2020-01" db="EMBL/GenBank/DDBJ databases">
        <title>The possibility of degradation of plastic by Microbulbifer hydrolyticus IRE-31.</title>
        <authorList>
            <person name="Liu L."/>
        </authorList>
    </citation>
    <scope>NUCLEOTIDE SEQUENCE [LARGE SCALE GENOMIC DNA]</scope>
    <source>
        <strain evidence="2 3">IRE-31</strain>
    </source>
</reference>
<dbReference type="AlphaFoldDB" id="A0A6P1TDV4"/>
<proteinExistence type="predicted"/>
<evidence type="ECO:0000313" key="4">
    <source>
        <dbReference type="Proteomes" id="UP000563601"/>
    </source>
</evidence>
<sequence length="149" mass="16311">MSILRNDTQVALNDLHRALQESADHYQYAADFLEGSAASDVCAKLVRERRGLAARVADAIRESGELPGEADRDLEAAEQIRQRFEALVEGDEVSAVVTHRLDAEGEFLAFLERDVRPLLGDTHSELLSESRKSVDHARELLGSLGAGGE</sequence>
<accession>A0A6P1TDV4</accession>
<gene>
    <name evidence="2" type="ORF">GTQ55_07835</name>
    <name evidence="1" type="ORF">HNQ53_000822</name>
</gene>
<dbReference type="Proteomes" id="UP000563601">
    <property type="component" value="Unassembled WGS sequence"/>
</dbReference>
<dbReference type="Proteomes" id="UP000464675">
    <property type="component" value="Chromosome"/>
</dbReference>
<name>A0A6P1TDV4_9GAMM</name>
<dbReference type="OrthoDB" id="5568629at2"/>
<reference evidence="1 4" key="2">
    <citation type="submission" date="2020-08" db="EMBL/GenBank/DDBJ databases">
        <title>Genomic Encyclopedia of Type Strains, Phase IV (KMG-IV): sequencing the most valuable type-strain genomes for metagenomic binning, comparative biology and taxonomic classification.</title>
        <authorList>
            <person name="Goeker M."/>
        </authorList>
    </citation>
    <scope>NUCLEOTIDE SEQUENCE [LARGE SCALE GENOMIC DNA]</scope>
    <source>
        <strain evidence="1 4">DSM 11525</strain>
    </source>
</reference>
<organism evidence="1 4">
    <name type="scientific">Microbulbifer hydrolyticus</name>
    <dbReference type="NCBI Taxonomy" id="48074"/>
    <lineage>
        <taxon>Bacteria</taxon>
        <taxon>Pseudomonadati</taxon>
        <taxon>Pseudomonadota</taxon>
        <taxon>Gammaproteobacteria</taxon>
        <taxon>Cellvibrionales</taxon>
        <taxon>Microbulbiferaceae</taxon>
        <taxon>Microbulbifer</taxon>
    </lineage>
</organism>
<evidence type="ECO:0000313" key="2">
    <source>
        <dbReference type="EMBL" id="QHQ38902.1"/>
    </source>
</evidence>
<evidence type="ECO:0000313" key="1">
    <source>
        <dbReference type="EMBL" id="MBB5210634.1"/>
    </source>
</evidence>
<dbReference type="InterPro" id="IPR012347">
    <property type="entry name" value="Ferritin-like"/>
</dbReference>
<keyword evidence="3" id="KW-1185">Reference proteome</keyword>
<dbReference type="RefSeq" id="WP_161858229.1">
    <property type="nucleotide sequence ID" value="NZ_CP047491.1"/>
</dbReference>